<dbReference type="SUPFAM" id="SSF52317">
    <property type="entry name" value="Class I glutamine amidotransferase-like"/>
    <property type="match status" value="1"/>
</dbReference>
<dbReference type="RefSeq" id="WP_075706488.1">
    <property type="nucleotide sequence ID" value="NZ_MJMJ01000004.1"/>
</dbReference>
<dbReference type="STRING" id="1381081.BIY22_16050"/>
<protein>
    <submittedName>
        <fullName evidence="2">Thiamine biosynthesis protein ThiJ</fullName>
    </submittedName>
</protein>
<feature type="domain" description="DJ-1/PfpI" evidence="1">
    <location>
        <begin position="6"/>
        <end position="169"/>
    </location>
</feature>
<reference evidence="2 3" key="1">
    <citation type="submission" date="2016-09" db="EMBL/GenBank/DDBJ databases">
        <title>Genomic Taxonomy of the Vibrionaceae.</title>
        <authorList>
            <person name="Gonzalez-Castillo A."/>
            <person name="Gomez-Gil B."/>
            <person name="Enciso-Ibarra K."/>
        </authorList>
    </citation>
    <scope>NUCLEOTIDE SEQUENCE [LARGE SCALE GENOMIC DNA]</scope>
    <source>
        <strain evidence="2 3">CAIM 703</strain>
    </source>
</reference>
<evidence type="ECO:0000259" key="1">
    <source>
        <dbReference type="Pfam" id="PF01965"/>
    </source>
</evidence>
<comment type="caution">
    <text evidence="2">The sequence shown here is derived from an EMBL/GenBank/DDBJ whole genome shotgun (WGS) entry which is preliminary data.</text>
</comment>
<proteinExistence type="predicted"/>
<dbReference type="Gene3D" id="3.40.50.880">
    <property type="match status" value="1"/>
</dbReference>
<name>A0A1Q9HNB5_9VIBR</name>
<dbReference type="CDD" id="cd03139">
    <property type="entry name" value="GATase1_PfpI_2"/>
    <property type="match status" value="1"/>
</dbReference>
<accession>A0A1Q9HNB5</accession>
<dbReference type="PANTHER" id="PTHR43130">
    <property type="entry name" value="ARAC-FAMILY TRANSCRIPTIONAL REGULATOR"/>
    <property type="match status" value="1"/>
</dbReference>
<gene>
    <name evidence="2" type="ORF">BIY22_16050</name>
</gene>
<dbReference type="EMBL" id="MJMJ01000004">
    <property type="protein sequence ID" value="OLQ92325.1"/>
    <property type="molecule type" value="Genomic_DNA"/>
</dbReference>
<dbReference type="InterPro" id="IPR029062">
    <property type="entry name" value="Class_I_gatase-like"/>
</dbReference>
<dbReference type="InterPro" id="IPR052158">
    <property type="entry name" value="INH-QAR"/>
</dbReference>
<dbReference type="PANTHER" id="PTHR43130:SF15">
    <property type="entry name" value="THIJ_PFPI FAMILY PROTEIN (AFU_ORTHOLOGUE AFUA_5G14240)"/>
    <property type="match status" value="1"/>
</dbReference>
<dbReference type="InterPro" id="IPR002818">
    <property type="entry name" value="DJ-1/PfpI"/>
</dbReference>
<sequence length="199" mass="21988">MNKSHHVVALIFDDYETLDLHGPIEMLGRVEGIATAITLVAEKDVITSSQGTRILSDRLVSEPIPCDMFMTIGGVGTRSEIDNQKLLTWIVHQCEVSEKVFTVCTGAALLARAGVLDGIPATTNKLAYDWVVSLNDKVLWQRKARWVNHGKFLTSSGVAAGTDASLAYIAERFGYEQAKQVERVTEYIWNENADDDPYA</sequence>
<organism evidence="2 3">
    <name type="scientific">Vibrio panuliri</name>
    <dbReference type="NCBI Taxonomy" id="1381081"/>
    <lineage>
        <taxon>Bacteria</taxon>
        <taxon>Pseudomonadati</taxon>
        <taxon>Pseudomonadota</taxon>
        <taxon>Gammaproteobacteria</taxon>
        <taxon>Vibrionales</taxon>
        <taxon>Vibrionaceae</taxon>
        <taxon>Vibrio</taxon>
    </lineage>
</organism>
<dbReference type="AlphaFoldDB" id="A0A1Q9HNB5"/>
<evidence type="ECO:0000313" key="2">
    <source>
        <dbReference type="EMBL" id="OLQ92325.1"/>
    </source>
</evidence>
<dbReference type="Proteomes" id="UP000186313">
    <property type="component" value="Unassembled WGS sequence"/>
</dbReference>
<evidence type="ECO:0000313" key="3">
    <source>
        <dbReference type="Proteomes" id="UP000186313"/>
    </source>
</evidence>
<dbReference type="Pfam" id="PF01965">
    <property type="entry name" value="DJ-1_PfpI"/>
    <property type="match status" value="1"/>
</dbReference>